<feature type="region of interest" description="Disordered" evidence="2">
    <location>
        <begin position="30"/>
        <end position="69"/>
    </location>
</feature>
<dbReference type="Proteomes" id="UP001597365">
    <property type="component" value="Unassembled WGS sequence"/>
</dbReference>
<organism evidence="4 5">
    <name type="scientific">Streptomyces desertarenae</name>
    <dbReference type="NCBI Taxonomy" id="2666184"/>
    <lineage>
        <taxon>Bacteria</taxon>
        <taxon>Bacillati</taxon>
        <taxon>Actinomycetota</taxon>
        <taxon>Actinomycetes</taxon>
        <taxon>Kitasatosporales</taxon>
        <taxon>Streptomycetaceae</taxon>
        <taxon>Streptomyces</taxon>
    </lineage>
</organism>
<protein>
    <recommendedName>
        <fullName evidence="6">NlpC/P60 family protein</fullName>
    </recommendedName>
</protein>
<proteinExistence type="predicted"/>
<evidence type="ECO:0008006" key="6">
    <source>
        <dbReference type="Google" id="ProtNLM"/>
    </source>
</evidence>
<keyword evidence="5" id="KW-1185">Reference proteome</keyword>
<evidence type="ECO:0000256" key="2">
    <source>
        <dbReference type="SAM" id="MobiDB-lite"/>
    </source>
</evidence>
<dbReference type="EMBL" id="JBHUFU010000005">
    <property type="protein sequence ID" value="MFD1830117.1"/>
    <property type="molecule type" value="Genomic_DNA"/>
</dbReference>
<dbReference type="RefSeq" id="WP_380899089.1">
    <property type="nucleotide sequence ID" value="NZ_JBHUFU010000005.1"/>
</dbReference>
<evidence type="ECO:0000256" key="3">
    <source>
        <dbReference type="SAM" id="SignalP"/>
    </source>
</evidence>
<accession>A0ABW4PIN4</accession>
<evidence type="ECO:0000313" key="5">
    <source>
        <dbReference type="Proteomes" id="UP001597365"/>
    </source>
</evidence>
<gene>
    <name evidence="4" type="ORF">ACFSJS_10615</name>
</gene>
<keyword evidence="1" id="KW-0175">Coiled coil</keyword>
<keyword evidence="3" id="KW-0732">Signal</keyword>
<evidence type="ECO:0000313" key="4">
    <source>
        <dbReference type="EMBL" id="MFD1830117.1"/>
    </source>
</evidence>
<reference evidence="5" key="1">
    <citation type="journal article" date="2019" name="Int. J. Syst. Evol. Microbiol.">
        <title>The Global Catalogue of Microorganisms (GCM) 10K type strain sequencing project: providing services to taxonomists for standard genome sequencing and annotation.</title>
        <authorList>
            <consortium name="The Broad Institute Genomics Platform"/>
            <consortium name="The Broad Institute Genome Sequencing Center for Infectious Disease"/>
            <person name="Wu L."/>
            <person name="Ma J."/>
        </authorList>
    </citation>
    <scope>NUCLEOTIDE SEQUENCE [LARGE SCALE GENOMIC DNA]</scope>
    <source>
        <strain evidence="5">CGMCC 4.7455</strain>
    </source>
</reference>
<feature type="coiled-coil region" evidence="1">
    <location>
        <begin position="106"/>
        <end position="133"/>
    </location>
</feature>
<comment type="caution">
    <text evidence="4">The sequence shown here is derived from an EMBL/GenBank/DDBJ whole genome shotgun (WGS) entry which is preliminary data.</text>
</comment>
<feature type="signal peptide" evidence="3">
    <location>
        <begin position="1"/>
        <end position="32"/>
    </location>
</feature>
<evidence type="ECO:0000256" key="1">
    <source>
        <dbReference type="SAM" id="Coils"/>
    </source>
</evidence>
<sequence>MSGTLGRAARAVVAAAVAAAVAASAVPVAASAAPAPAPAAEPPGGYGDDGYGPDEDPGGAYGPDGSAPESVSALLTRMRELYGRAERAAGAHRATERRLTAQREKVGRVQRDLADVRVRLDRARDEAGRLARRQYRETHGTVPAHLRLLLSRDEREVRAVFDHQRLLERAAAHRVAAARRLSVRERRLDRLAGEARGALDRQLALTERHGRQRDEAAGHLAEVERALASLGDDELAALRRAEEALRPRRPRRGRRPAG</sequence>
<feature type="chain" id="PRO_5045851365" description="NlpC/P60 family protein" evidence="3">
    <location>
        <begin position="33"/>
        <end position="258"/>
    </location>
</feature>
<name>A0ABW4PIN4_9ACTN</name>